<name>A0AAN7HQK6_9FUNG</name>
<dbReference type="PRINTS" id="PR01176">
    <property type="entry name" value="GABABRECEPTR"/>
</dbReference>
<dbReference type="RefSeq" id="XP_064676926.1">
    <property type="nucleotide sequence ID" value="XM_064823990.1"/>
</dbReference>
<comment type="subcellular location">
    <subcellularLocation>
        <location evidence="1">Membrane</location>
        <topology evidence="1">Multi-pass membrane protein</topology>
    </subcellularLocation>
</comment>
<dbReference type="SUPFAM" id="SSF53822">
    <property type="entry name" value="Periplasmic binding protein-like I"/>
    <property type="match status" value="1"/>
</dbReference>
<feature type="transmembrane region" description="Helical" evidence="10">
    <location>
        <begin position="631"/>
        <end position="649"/>
    </location>
</feature>
<evidence type="ECO:0000259" key="11">
    <source>
        <dbReference type="PROSITE" id="PS50259"/>
    </source>
</evidence>
<keyword evidence="8" id="KW-0807">Transducer</keyword>
<dbReference type="GeneID" id="89948376"/>
<feature type="compositionally biased region" description="Acidic residues" evidence="9">
    <location>
        <begin position="1070"/>
        <end position="1081"/>
    </location>
</feature>
<feature type="transmembrane region" description="Helical" evidence="10">
    <location>
        <begin position="563"/>
        <end position="586"/>
    </location>
</feature>
<feature type="transmembrane region" description="Helical" evidence="10">
    <location>
        <begin position="788"/>
        <end position="809"/>
    </location>
</feature>
<dbReference type="GO" id="GO:0004965">
    <property type="term" value="F:G protein-coupled GABA receptor activity"/>
    <property type="evidence" value="ECO:0007669"/>
    <property type="project" value="InterPro"/>
</dbReference>
<evidence type="ECO:0000256" key="3">
    <source>
        <dbReference type="ARBA" id="ARBA00022989"/>
    </source>
</evidence>
<dbReference type="PANTHER" id="PTHR10519:SF20">
    <property type="entry name" value="G-PROTEIN COUPLED RECEPTOR 156-RELATED"/>
    <property type="match status" value="1"/>
</dbReference>
<evidence type="ECO:0000256" key="4">
    <source>
        <dbReference type="ARBA" id="ARBA00023040"/>
    </source>
</evidence>
<evidence type="ECO:0000313" key="12">
    <source>
        <dbReference type="EMBL" id="KAK4510260.1"/>
    </source>
</evidence>
<proteinExistence type="predicted"/>
<dbReference type="InterPro" id="IPR017978">
    <property type="entry name" value="GPCR_3_C"/>
</dbReference>
<feature type="transmembrane region" description="Helical" evidence="10">
    <location>
        <begin position="920"/>
        <end position="943"/>
    </location>
</feature>
<dbReference type="Pfam" id="PF01094">
    <property type="entry name" value="ANF_receptor"/>
    <property type="match status" value="1"/>
</dbReference>
<feature type="compositionally biased region" description="Polar residues" evidence="9">
    <location>
        <begin position="1004"/>
        <end position="1016"/>
    </location>
</feature>
<evidence type="ECO:0000256" key="9">
    <source>
        <dbReference type="SAM" id="MobiDB-lite"/>
    </source>
</evidence>
<protein>
    <recommendedName>
        <fullName evidence="11">G-protein coupled receptors family 3 profile domain-containing protein</fullName>
    </recommendedName>
</protein>
<evidence type="ECO:0000256" key="2">
    <source>
        <dbReference type="ARBA" id="ARBA00022692"/>
    </source>
</evidence>
<keyword evidence="4" id="KW-0297">G-protein coupled receptor</keyword>
<dbReference type="Gene3D" id="3.40.50.2300">
    <property type="match status" value="2"/>
</dbReference>
<evidence type="ECO:0000256" key="8">
    <source>
        <dbReference type="ARBA" id="ARBA00023224"/>
    </source>
</evidence>
<feature type="transmembrane region" description="Helical" evidence="10">
    <location>
        <begin position="670"/>
        <end position="690"/>
    </location>
</feature>
<feature type="transmembrane region" description="Helical" evidence="10">
    <location>
        <begin position="598"/>
        <end position="619"/>
    </location>
</feature>
<evidence type="ECO:0000256" key="5">
    <source>
        <dbReference type="ARBA" id="ARBA00023136"/>
    </source>
</evidence>
<dbReference type="PROSITE" id="PS50259">
    <property type="entry name" value="G_PROTEIN_RECEP_F3_4"/>
    <property type="match status" value="1"/>
</dbReference>
<accession>A0AAN7HQK6</accession>
<keyword evidence="3 10" id="KW-1133">Transmembrane helix</keyword>
<evidence type="ECO:0000256" key="6">
    <source>
        <dbReference type="ARBA" id="ARBA00023170"/>
    </source>
</evidence>
<dbReference type="InterPro" id="IPR028082">
    <property type="entry name" value="Peripla_BP_I"/>
</dbReference>
<keyword evidence="13" id="KW-1185">Reference proteome</keyword>
<feature type="transmembrane region" description="Helical" evidence="10">
    <location>
        <begin position="762"/>
        <end position="782"/>
    </location>
</feature>
<evidence type="ECO:0000256" key="7">
    <source>
        <dbReference type="ARBA" id="ARBA00023180"/>
    </source>
</evidence>
<sequence>MENAPTPQQLKQLQYHKNDTDSIDDNVIQDFKSFHCHDTYNNYTFQVARRQGTTFINPSARNDSLVELKVGVLLPFHQNNNGWTRVMTVSGISAIRLAVAEINAQNLIPGAYITLVEKDSYPKAVEGQAAITQAVFSAISLIQEGVIGVIGDISSSWTSLSALMTSTLQIPQCSYSAIATSLSDKSQFGYFFRTAPTNLLYSDAAITFIISQGWPQLGVLYSNDDFGQQLSENVVMKARIHGIHVKSYQSFYEDGPKSDIKKSLDTFAATGVRVIFVAAEGTAQLAALTVAAHSGYINDNTVWITIDADTNTLFAAVNDYNSILARRENNTDIVPSIYQTAFVNELSANSTKANRALKKQSLIDLIDPVEYAARTTDNLKPIDFNATFSGGVFTFDILKELPGYPPFDTFLDKWSHLDPAIYPYGGQNNISSNEGLAYSCMMVMASGFNQTIYNTSLHSSNKTDILQKLATGQLGQYLTPSTFNTSFVGPEGPVVFDQNGDISSGNFKLYNIQNGSQIEIGRVIAGQMNLTSLPVYHDGTTKAPTGVPDRLYLNPGYNSPVTITLLVIASLGAFIALLSMVVVLVYRKQEVFKASSPLFCVLELIGFLLAYISLFFFVGYRTPLNCTLIPITFHLGYSLILGNLIAKNYRIYRIFNNIFITRTVVTDVQLLKVSGSIFATTCIILIAWFASGKVSTVNVPVSKSAYYTDCAFEGGPGHTVFVSLLTLFGSFQLIFATFLAFKTSSVGRNYSKYSEYKQIGLSVYNIFFSVLIGFIIFFVPTTDYYTRHYLTATMIVWATTFSLLTLFVPKLHAFFFPDKDDTSSRIGKTSELSGRQRNRNNAIGIVDDKSASSDTPSARFEFDSYQDADLVSLNYMVNNSLHPLNDSKVKLNNISRKGRMHGIMMEVHETEVPVQQVFKYFPYLAAWEMMSVVLMPGISYFSFFSEKSSKGKVFAYSGSSIERSRPNEYILKIHGIGMSNVLMQVESEKELVKWNDWFNTRVQSSPPTIHSSISRTPSKHEGDNYLDASLQSATLERLKDGEGSTKKSAKRLTRQSRLDSGITTHHLLAGEEEDEYDQDEDVDRRGSEMTDETLDSCYFQPVLSNAEYGISQIIAAREAQAHQQQAMANTDQEHHASERSSFYSSFVDYFPRPTMANTDSETTVVASENTTKDM</sequence>
<keyword evidence="5 10" id="KW-0472">Membrane</keyword>
<dbReference type="Proteomes" id="UP001304243">
    <property type="component" value="Unassembled WGS sequence"/>
</dbReference>
<dbReference type="Pfam" id="PF00003">
    <property type="entry name" value="7tm_3"/>
    <property type="match status" value="1"/>
</dbReference>
<dbReference type="InterPro" id="IPR000337">
    <property type="entry name" value="GPCR_3"/>
</dbReference>
<keyword evidence="2 10" id="KW-0812">Transmembrane</keyword>
<keyword evidence="7" id="KW-0325">Glycoprotein</keyword>
<dbReference type="AlphaFoldDB" id="A0AAN7HQK6"/>
<organism evidence="12 13">
    <name type="scientific">Mucor velutinosus</name>
    <dbReference type="NCBI Taxonomy" id="708070"/>
    <lineage>
        <taxon>Eukaryota</taxon>
        <taxon>Fungi</taxon>
        <taxon>Fungi incertae sedis</taxon>
        <taxon>Mucoromycota</taxon>
        <taxon>Mucoromycotina</taxon>
        <taxon>Mucoromycetes</taxon>
        <taxon>Mucorales</taxon>
        <taxon>Mucorineae</taxon>
        <taxon>Mucoraceae</taxon>
        <taxon>Mucor</taxon>
    </lineage>
</organism>
<feature type="region of interest" description="Disordered" evidence="9">
    <location>
        <begin position="1040"/>
        <end position="1091"/>
    </location>
</feature>
<comment type="caution">
    <text evidence="12">The sequence shown here is derived from an EMBL/GenBank/DDBJ whole genome shotgun (WGS) entry which is preliminary data.</text>
</comment>
<keyword evidence="6" id="KW-0675">Receptor</keyword>
<dbReference type="CDD" id="cd15047">
    <property type="entry name" value="7tmC_GABA-B-like"/>
    <property type="match status" value="1"/>
</dbReference>
<dbReference type="GO" id="GO:0038039">
    <property type="term" value="C:G protein-coupled receptor heterodimeric complex"/>
    <property type="evidence" value="ECO:0007669"/>
    <property type="project" value="TreeGrafter"/>
</dbReference>
<feature type="transmembrane region" description="Helical" evidence="10">
    <location>
        <begin position="721"/>
        <end position="741"/>
    </location>
</feature>
<feature type="region of interest" description="Disordered" evidence="9">
    <location>
        <begin position="1004"/>
        <end position="1024"/>
    </location>
</feature>
<feature type="domain" description="G-protein coupled receptors family 3 profile" evidence="11">
    <location>
        <begin position="561"/>
        <end position="830"/>
    </location>
</feature>
<dbReference type="EMBL" id="JASEJX010000033">
    <property type="protein sequence ID" value="KAK4510260.1"/>
    <property type="molecule type" value="Genomic_DNA"/>
</dbReference>
<evidence type="ECO:0000256" key="10">
    <source>
        <dbReference type="SAM" id="Phobius"/>
    </source>
</evidence>
<dbReference type="InterPro" id="IPR001828">
    <property type="entry name" value="ANF_lig-bd_rcpt"/>
</dbReference>
<gene>
    <name evidence="12" type="ORF">ATC70_004690</name>
</gene>
<evidence type="ECO:0000313" key="13">
    <source>
        <dbReference type="Proteomes" id="UP001304243"/>
    </source>
</evidence>
<dbReference type="GO" id="GO:0007214">
    <property type="term" value="P:gamma-aminobutyric acid signaling pathway"/>
    <property type="evidence" value="ECO:0007669"/>
    <property type="project" value="TreeGrafter"/>
</dbReference>
<evidence type="ECO:0000256" key="1">
    <source>
        <dbReference type="ARBA" id="ARBA00004141"/>
    </source>
</evidence>
<dbReference type="InterPro" id="IPR002455">
    <property type="entry name" value="GPCR3_GABA-B"/>
</dbReference>
<reference evidence="12 13" key="1">
    <citation type="submission" date="2022-11" db="EMBL/GenBank/DDBJ databases">
        <title>Mucor velutinosus strain NIH1002 WGS.</title>
        <authorList>
            <person name="Subramanian P."/>
            <person name="Mullikin J.C."/>
            <person name="Segre J.A."/>
            <person name="Zelazny A.M."/>
        </authorList>
    </citation>
    <scope>NUCLEOTIDE SEQUENCE [LARGE SCALE GENOMIC DNA]</scope>
    <source>
        <strain evidence="12 13">NIH1002</strain>
    </source>
</reference>
<dbReference type="PRINTS" id="PR00248">
    <property type="entry name" value="GPCRMGR"/>
</dbReference>
<dbReference type="PANTHER" id="PTHR10519">
    <property type="entry name" value="GABA-B RECEPTOR"/>
    <property type="match status" value="1"/>
</dbReference>